<dbReference type="AlphaFoldDB" id="A0A1D2QPS0"/>
<dbReference type="SUPFAM" id="SSF53271">
    <property type="entry name" value="PRTase-like"/>
    <property type="match status" value="1"/>
</dbReference>
<protein>
    <recommendedName>
        <fullName evidence="2">Double zinc ribbon domain-containing protein</fullName>
    </recommendedName>
</protein>
<dbReference type="InterPro" id="IPR000836">
    <property type="entry name" value="PRTase_dom"/>
</dbReference>
<dbReference type="InterPro" id="IPR029057">
    <property type="entry name" value="PRTase-like"/>
</dbReference>
<sequence length="250" mass="28773">MQKKTLIQSLYTASSRVSAPLLTLSGLVKHHCLLCHNTSQGRICEFCEQQFLTIPTHCCHCCGLPLEYEVSHCGECIKNKPAFDNTVIPYLYQAPLSTMIRHFKENHHFIAGKTLSQLFVTYIENYYQYRPLPQLLVPVPLHWKKQWRRGFNQAIFFSVHLSDRLNIPILKKAKRIKYSNDQKYLNKKQRQKNLSHYFSLNTTLTTPHVAIIDDVVTTGSTTNALAKVLKQSGAKKVTVWALARTPKEMQ</sequence>
<dbReference type="InterPro" id="IPR051910">
    <property type="entry name" value="ComF/GntX_DNA_util-trans"/>
</dbReference>
<comment type="similarity">
    <text evidence="1">Belongs to the ComF/GntX family.</text>
</comment>
<dbReference type="Proteomes" id="UP000242502">
    <property type="component" value="Unassembled WGS sequence"/>
</dbReference>
<evidence type="ECO:0000313" key="4">
    <source>
        <dbReference type="Proteomes" id="UP000242502"/>
    </source>
</evidence>
<dbReference type="Pfam" id="PF18912">
    <property type="entry name" value="DZR_2"/>
    <property type="match status" value="1"/>
</dbReference>
<feature type="domain" description="Double zinc ribbon" evidence="2">
    <location>
        <begin position="30"/>
        <end position="76"/>
    </location>
</feature>
<dbReference type="STRING" id="62101.AB835_08420"/>
<dbReference type="Gene3D" id="3.40.50.2020">
    <property type="match status" value="1"/>
</dbReference>
<dbReference type="EMBL" id="MDLC01000026">
    <property type="protein sequence ID" value="ODS23523.1"/>
    <property type="molecule type" value="Genomic_DNA"/>
</dbReference>
<dbReference type="InterPro" id="IPR044005">
    <property type="entry name" value="DZR_2"/>
</dbReference>
<dbReference type="CDD" id="cd06223">
    <property type="entry name" value="PRTases_typeI"/>
    <property type="match status" value="1"/>
</dbReference>
<dbReference type="PANTHER" id="PTHR47505:SF1">
    <property type="entry name" value="DNA UTILIZATION PROTEIN YHGH"/>
    <property type="match status" value="1"/>
</dbReference>
<organism evidence="3 4">
    <name type="scientific">Candidatus Endobugula sertula</name>
    <name type="common">Bugula neritina bacterial symbiont</name>
    <dbReference type="NCBI Taxonomy" id="62101"/>
    <lineage>
        <taxon>Bacteria</taxon>
        <taxon>Pseudomonadati</taxon>
        <taxon>Pseudomonadota</taxon>
        <taxon>Gammaproteobacteria</taxon>
        <taxon>Cellvibrionales</taxon>
        <taxon>Cellvibrionaceae</taxon>
        <taxon>Candidatus Endobugula</taxon>
    </lineage>
</organism>
<reference evidence="3 4" key="1">
    <citation type="journal article" date="2016" name="Appl. Environ. Microbiol.">
        <title>Lack of Overt Genome Reduction in the Bryostatin-Producing Bryozoan Symbiont "Candidatus Endobugula sertula".</title>
        <authorList>
            <person name="Miller I.J."/>
            <person name="Vanee N."/>
            <person name="Fong S.S."/>
            <person name="Lim-Fong G.E."/>
            <person name="Kwan J.C."/>
        </authorList>
    </citation>
    <scope>NUCLEOTIDE SEQUENCE [LARGE SCALE GENOMIC DNA]</scope>
    <source>
        <strain evidence="3">AB1-4</strain>
    </source>
</reference>
<accession>A0A1D2QPS0</accession>
<evidence type="ECO:0000256" key="1">
    <source>
        <dbReference type="ARBA" id="ARBA00008007"/>
    </source>
</evidence>
<dbReference type="PANTHER" id="PTHR47505">
    <property type="entry name" value="DNA UTILIZATION PROTEIN YHGH"/>
    <property type="match status" value="1"/>
</dbReference>
<proteinExistence type="inferred from homology"/>
<gene>
    <name evidence="3" type="ORF">AB835_08420</name>
</gene>
<name>A0A1D2QPS0_9GAMM</name>
<evidence type="ECO:0000259" key="2">
    <source>
        <dbReference type="Pfam" id="PF18912"/>
    </source>
</evidence>
<evidence type="ECO:0000313" key="3">
    <source>
        <dbReference type="EMBL" id="ODS23523.1"/>
    </source>
</evidence>
<comment type="caution">
    <text evidence="3">The sequence shown here is derived from an EMBL/GenBank/DDBJ whole genome shotgun (WGS) entry which is preliminary data.</text>
</comment>